<evidence type="ECO:0000256" key="1">
    <source>
        <dbReference type="ARBA" id="ARBA00010088"/>
    </source>
</evidence>
<keyword evidence="5" id="KW-1185">Reference proteome</keyword>
<evidence type="ECO:0000259" key="3">
    <source>
        <dbReference type="Pfam" id="PF00561"/>
    </source>
</evidence>
<accession>A0ABX7PAF4</accession>
<dbReference type="RefSeq" id="WP_206729005.1">
    <property type="nucleotide sequence ID" value="NZ_CP071090.1"/>
</dbReference>
<dbReference type="Pfam" id="PF00561">
    <property type="entry name" value="Abhydrolase_1"/>
    <property type="match status" value="1"/>
</dbReference>
<dbReference type="PANTHER" id="PTHR43798:SF33">
    <property type="entry name" value="HYDROLASE, PUTATIVE (AFU_ORTHOLOGUE AFUA_2G14860)-RELATED"/>
    <property type="match status" value="1"/>
</dbReference>
<gene>
    <name evidence="4" type="ORF">JY651_22350</name>
</gene>
<comment type="similarity">
    <text evidence="1">Belongs to the peptidase S33 family.</text>
</comment>
<dbReference type="InterPro" id="IPR050266">
    <property type="entry name" value="AB_hydrolase_sf"/>
</dbReference>
<name>A0ABX7PAF4_9BACT</name>
<dbReference type="Gene3D" id="3.40.50.1820">
    <property type="entry name" value="alpha/beta hydrolase"/>
    <property type="match status" value="1"/>
</dbReference>
<evidence type="ECO:0000313" key="5">
    <source>
        <dbReference type="Proteomes" id="UP000662747"/>
    </source>
</evidence>
<dbReference type="InterPro" id="IPR029058">
    <property type="entry name" value="AB_hydrolase_fold"/>
</dbReference>
<sequence>MSLWYKAAGQATGPVVLFLHGGPGYNAYAFEKAVGALLEPHLRMVYLDQRGCARSWFRSRPEQLGIENTVADIEKLRAHLGAERIFLIGHSFGGLVALEYQRAHPEHVGGLILAETSGNIVGALEYQLATLAAMAPERFPDKVEPLRELTTSRDSPFQRIMAAYGLLGRLPLQRQLHFASDEGQRRNEALDAESGLMACDSGPVASKYFVDGFIDSPHPELMKPLAAPAIVFGGRRSHVIGEVAIQAAARAWNAEVRWFENSGHFIYLEEPEAFARAVVEFVSRKPSGT</sequence>
<evidence type="ECO:0000313" key="4">
    <source>
        <dbReference type="EMBL" id="QSQ27484.1"/>
    </source>
</evidence>
<dbReference type="PRINTS" id="PR00793">
    <property type="entry name" value="PROAMNOPTASE"/>
</dbReference>
<dbReference type="InterPro" id="IPR000073">
    <property type="entry name" value="AB_hydrolase_1"/>
</dbReference>
<dbReference type="EMBL" id="CP071090">
    <property type="protein sequence ID" value="QSQ27484.1"/>
    <property type="molecule type" value="Genomic_DNA"/>
</dbReference>
<protein>
    <submittedName>
        <fullName evidence="4">Alpha/beta hydrolase</fullName>
    </submittedName>
</protein>
<dbReference type="Proteomes" id="UP000662747">
    <property type="component" value="Chromosome"/>
</dbReference>
<reference evidence="4 5" key="1">
    <citation type="submission" date="2021-02" db="EMBL/GenBank/DDBJ databases">
        <title>De Novo genome assembly of isolated myxobacteria.</title>
        <authorList>
            <person name="Stevens D.C."/>
        </authorList>
    </citation>
    <scope>NUCLEOTIDE SEQUENCE [LARGE SCALE GENOMIC DNA]</scope>
    <source>
        <strain evidence="5">SCPEA02</strain>
    </source>
</reference>
<feature type="domain" description="AB hydrolase-1" evidence="3">
    <location>
        <begin position="14"/>
        <end position="271"/>
    </location>
</feature>
<evidence type="ECO:0000256" key="2">
    <source>
        <dbReference type="ARBA" id="ARBA00022801"/>
    </source>
</evidence>
<dbReference type="SUPFAM" id="SSF53474">
    <property type="entry name" value="alpha/beta-Hydrolases"/>
    <property type="match status" value="1"/>
</dbReference>
<dbReference type="GO" id="GO:0016787">
    <property type="term" value="F:hydrolase activity"/>
    <property type="evidence" value="ECO:0007669"/>
    <property type="project" value="UniProtKB-KW"/>
</dbReference>
<organism evidence="4 5">
    <name type="scientific">Pyxidicoccus parkwayensis</name>
    <dbReference type="NCBI Taxonomy" id="2813578"/>
    <lineage>
        <taxon>Bacteria</taxon>
        <taxon>Pseudomonadati</taxon>
        <taxon>Myxococcota</taxon>
        <taxon>Myxococcia</taxon>
        <taxon>Myxococcales</taxon>
        <taxon>Cystobacterineae</taxon>
        <taxon>Myxococcaceae</taxon>
        <taxon>Pyxidicoccus</taxon>
    </lineage>
</organism>
<dbReference type="InterPro" id="IPR002410">
    <property type="entry name" value="Peptidase_S33"/>
</dbReference>
<keyword evidence="2 4" id="KW-0378">Hydrolase</keyword>
<proteinExistence type="inferred from homology"/>
<dbReference type="PANTHER" id="PTHR43798">
    <property type="entry name" value="MONOACYLGLYCEROL LIPASE"/>
    <property type="match status" value="1"/>
</dbReference>